<dbReference type="OrthoDB" id="9796300at2"/>
<evidence type="ECO:0000256" key="7">
    <source>
        <dbReference type="ARBA" id="ARBA00023163"/>
    </source>
</evidence>
<evidence type="ECO:0000256" key="2">
    <source>
        <dbReference type="ARBA" id="ARBA00012418"/>
    </source>
</evidence>
<comment type="function">
    <text evidence="11">Promotes RNA polymerase assembly. Latches the N- and C-terminal regions of the beta' subunit thereby facilitating its interaction with the beta and alpha subunits.</text>
</comment>
<accession>A0A085WHF3</accession>
<evidence type="ECO:0000256" key="9">
    <source>
        <dbReference type="ARBA" id="ARBA00030998"/>
    </source>
</evidence>
<dbReference type="NCBIfam" id="TIGR00690">
    <property type="entry name" value="rpoZ"/>
    <property type="match status" value="1"/>
</dbReference>
<evidence type="ECO:0000256" key="1">
    <source>
        <dbReference type="ARBA" id="ARBA00006711"/>
    </source>
</evidence>
<name>A0A085WHF3_9BACT</name>
<dbReference type="AlphaFoldDB" id="A0A085WHF3"/>
<comment type="similarity">
    <text evidence="1 11">Belongs to the RNA polymerase subunit omega family.</text>
</comment>
<evidence type="ECO:0000256" key="11">
    <source>
        <dbReference type="HAMAP-Rule" id="MF_00366"/>
    </source>
</evidence>
<dbReference type="PATRIC" id="fig|394096.3.peg.4510"/>
<dbReference type="Pfam" id="PF01192">
    <property type="entry name" value="RNA_pol_Rpb6"/>
    <property type="match status" value="1"/>
</dbReference>
<feature type="region of interest" description="Disordered" evidence="12">
    <location>
        <begin position="76"/>
        <end position="96"/>
    </location>
</feature>
<organism evidence="13 14">
    <name type="scientific">Hyalangium minutum</name>
    <dbReference type="NCBI Taxonomy" id="394096"/>
    <lineage>
        <taxon>Bacteria</taxon>
        <taxon>Pseudomonadati</taxon>
        <taxon>Myxococcota</taxon>
        <taxon>Myxococcia</taxon>
        <taxon>Myxococcales</taxon>
        <taxon>Cystobacterineae</taxon>
        <taxon>Archangiaceae</taxon>
        <taxon>Hyalangium</taxon>
    </lineage>
</organism>
<dbReference type="InterPro" id="IPR003716">
    <property type="entry name" value="DNA-dir_RNA_pol_omega"/>
</dbReference>
<evidence type="ECO:0000313" key="14">
    <source>
        <dbReference type="Proteomes" id="UP000028725"/>
    </source>
</evidence>
<dbReference type="GO" id="GO:0003899">
    <property type="term" value="F:DNA-directed RNA polymerase activity"/>
    <property type="evidence" value="ECO:0007669"/>
    <property type="project" value="UniProtKB-UniRule"/>
</dbReference>
<keyword evidence="5 11" id="KW-0808">Transferase</keyword>
<evidence type="ECO:0000256" key="10">
    <source>
        <dbReference type="ARBA" id="ARBA00048552"/>
    </source>
</evidence>
<keyword evidence="4 11" id="KW-0240">DNA-directed RNA polymerase</keyword>
<dbReference type="PANTHER" id="PTHR34476">
    <property type="entry name" value="DNA-DIRECTED RNA POLYMERASE SUBUNIT OMEGA"/>
    <property type="match status" value="1"/>
</dbReference>
<dbReference type="InterPro" id="IPR006110">
    <property type="entry name" value="Pol_omega/Rpo6/RPB6"/>
</dbReference>
<dbReference type="PANTHER" id="PTHR34476:SF1">
    <property type="entry name" value="DNA-DIRECTED RNA POLYMERASE SUBUNIT OMEGA"/>
    <property type="match status" value="1"/>
</dbReference>
<dbReference type="GO" id="GO:0000428">
    <property type="term" value="C:DNA-directed RNA polymerase complex"/>
    <property type="evidence" value="ECO:0007669"/>
    <property type="project" value="UniProtKB-KW"/>
</dbReference>
<keyword evidence="7 11" id="KW-0804">Transcription</keyword>
<dbReference type="InterPro" id="IPR036161">
    <property type="entry name" value="RPB6/omega-like_sf"/>
</dbReference>
<gene>
    <name evidence="11" type="primary">rpoZ</name>
    <name evidence="13" type="ORF">DB31_8469</name>
</gene>
<proteinExistence type="inferred from homology"/>
<evidence type="ECO:0000256" key="8">
    <source>
        <dbReference type="ARBA" id="ARBA00029924"/>
    </source>
</evidence>
<keyword evidence="6 11" id="KW-0548">Nucleotidyltransferase</keyword>
<comment type="caution">
    <text evidence="13">The sequence shown here is derived from an EMBL/GenBank/DDBJ whole genome shotgun (WGS) entry which is preliminary data.</text>
</comment>
<evidence type="ECO:0000256" key="4">
    <source>
        <dbReference type="ARBA" id="ARBA00022478"/>
    </source>
</evidence>
<evidence type="ECO:0000256" key="6">
    <source>
        <dbReference type="ARBA" id="ARBA00022695"/>
    </source>
</evidence>
<dbReference type="Proteomes" id="UP000028725">
    <property type="component" value="Unassembled WGS sequence"/>
</dbReference>
<feature type="compositionally biased region" description="Pro residues" evidence="12">
    <location>
        <begin position="84"/>
        <end position="96"/>
    </location>
</feature>
<comment type="subunit">
    <text evidence="11">The RNAP catalytic core consists of 2 alpha, 1 beta, 1 beta' and 1 omega subunit. When a sigma factor is associated with the core the holoenzyme is formed, which can initiate transcription.</text>
</comment>
<dbReference type="SMART" id="SM01409">
    <property type="entry name" value="RNA_pol_Rpb6"/>
    <property type="match status" value="1"/>
</dbReference>
<dbReference type="SUPFAM" id="SSF63562">
    <property type="entry name" value="RPB6/omega subunit-like"/>
    <property type="match status" value="1"/>
</dbReference>
<dbReference type="EMBL" id="JMCB01000008">
    <property type="protein sequence ID" value="KFE67116.1"/>
    <property type="molecule type" value="Genomic_DNA"/>
</dbReference>
<sequence length="96" mass="10188">MARITVEDCLPLVDNRFALVLLGAKRARQLMAGARPIIEISKNKPPVLSLREVATGRVKFDRDVREALSGKYSADEAKAAAAPAAPPAAPTLPPSV</sequence>
<reference evidence="13 14" key="1">
    <citation type="submission" date="2014-04" db="EMBL/GenBank/DDBJ databases">
        <title>Genome assembly of Hyalangium minutum DSM 14724.</title>
        <authorList>
            <person name="Sharma G."/>
            <person name="Subramanian S."/>
        </authorList>
    </citation>
    <scope>NUCLEOTIDE SEQUENCE [LARGE SCALE GENOMIC DNA]</scope>
    <source>
        <strain evidence="13 14">DSM 14724</strain>
    </source>
</reference>
<evidence type="ECO:0000256" key="12">
    <source>
        <dbReference type="SAM" id="MobiDB-lite"/>
    </source>
</evidence>
<dbReference type="RefSeq" id="WP_044191110.1">
    <property type="nucleotide sequence ID" value="NZ_JMCB01000008.1"/>
</dbReference>
<dbReference type="GO" id="GO:0003677">
    <property type="term" value="F:DNA binding"/>
    <property type="evidence" value="ECO:0007669"/>
    <property type="project" value="UniProtKB-UniRule"/>
</dbReference>
<dbReference type="EC" id="2.7.7.6" evidence="2 11"/>
<protein>
    <recommendedName>
        <fullName evidence="3 11">DNA-directed RNA polymerase subunit omega</fullName>
        <shortName evidence="11">RNAP omega subunit</shortName>
        <ecNumber evidence="2 11">2.7.7.6</ecNumber>
    </recommendedName>
    <alternativeName>
        <fullName evidence="9 11">RNA polymerase omega subunit</fullName>
    </alternativeName>
    <alternativeName>
        <fullName evidence="8 11">Transcriptase subunit omega</fullName>
    </alternativeName>
</protein>
<dbReference type="GO" id="GO:0006351">
    <property type="term" value="P:DNA-templated transcription"/>
    <property type="evidence" value="ECO:0007669"/>
    <property type="project" value="UniProtKB-UniRule"/>
</dbReference>
<dbReference type="Gene3D" id="3.90.940.10">
    <property type="match status" value="1"/>
</dbReference>
<evidence type="ECO:0000256" key="3">
    <source>
        <dbReference type="ARBA" id="ARBA00013725"/>
    </source>
</evidence>
<evidence type="ECO:0000313" key="13">
    <source>
        <dbReference type="EMBL" id="KFE67116.1"/>
    </source>
</evidence>
<dbReference type="HAMAP" id="MF_00366">
    <property type="entry name" value="RNApol_bact_RpoZ"/>
    <property type="match status" value="1"/>
</dbReference>
<dbReference type="STRING" id="394096.DB31_8469"/>
<comment type="catalytic activity">
    <reaction evidence="10 11">
        <text>RNA(n) + a ribonucleoside 5'-triphosphate = RNA(n+1) + diphosphate</text>
        <dbReference type="Rhea" id="RHEA:21248"/>
        <dbReference type="Rhea" id="RHEA-COMP:14527"/>
        <dbReference type="Rhea" id="RHEA-COMP:17342"/>
        <dbReference type="ChEBI" id="CHEBI:33019"/>
        <dbReference type="ChEBI" id="CHEBI:61557"/>
        <dbReference type="ChEBI" id="CHEBI:140395"/>
        <dbReference type="EC" id="2.7.7.6"/>
    </reaction>
</comment>
<keyword evidence="14" id="KW-1185">Reference proteome</keyword>
<evidence type="ECO:0000256" key="5">
    <source>
        <dbReference type="ARBA" id="ARBA00022679"/>
    </source>
</evidence>